<name>A0A9X1KWU2_9BACT</name>
<dbReference type="AlphaFoldDB" id="A0A9X1KWU2"/>
<organism evidence="3 5">
    <name type="scientific">Fulvivirga sedimenti</name>
    <dbReference type="NCBI Taxonomy" id="2879465"/>
    <lineage>
        <taxon>Bacteria</taxon>
        <taxon>Pseudomonadati</taxon>
        <taxon>Bacteroidota</taxon>
        <taxon>Cytophagia</taxon>
        <taxon>Cytophagales</taxon>
        <taxon>Fulvivirgaceae</taxon>
        <taxon>Fulvivirga</taxon>
    </lineage>
</organism>
<keyword evidence="1" id="KW-0732">Signal</keyword>
<comment type="caution">
    <text evidence="3">The sequence shown here is derived from an EMBL/GenBank/DDBJ whole genome shotgun (WGS) entry which is preliminary data.</text>
</comment>
<dbReference type="PANTHER" id="PTHR37489:SF1">
    <property type="entry name" value="DUF3500 DOMAIN-CONTAINING PROTEIN"/>
    <property type="match status" value="1"/>
</dbReference>
<sequence length="342" mass="39034">MNYRFIPLCIALTLTAGSAITSYAQNLAAEANTLIRNLSEPLKERMLFSLNDEERMNFHFVPRERKGINFHDLNESQQDMAFSLIRSSLSDEGLRKTTEIMALENVLYKIENNRFKWPDGSPGRDPLNYFFSIFGTPSDTGFWGWRFEGHHISLNFMLNDNQIVSSTPSFFGTNPAKVDVEGFDKIEVLKLESDLGFRLLGTMSDEQMKIVRFSEEAPEGIFSGANRTATALEPRGILYPSMTQDQQEIFMDLLNVYIDNYELGFSKRLRAKIEAAGIDNLSFSWAGSLTEGSGHYYRIQGPSLLIEFDNTQNNANHIHSVVRDLTNDFAEDLLKQHYENHH</sequence>
<evidence type="ECO:0000256" key="1">
    <source>
        <dbReference type="SAM" id="SignalP"/>
    </source>
</evidence>
<keyword evidence="5" id="KW-1185">Reference proteome</keyword>
<evidence type="ECO:0000313" key="3">
    <source>
        <dbReference type="EMBL" id="MCA6076293.1"/>
    </source>
</evidence>
<dbReference type="Pfam" id="PF12006">
    <property type="entry name" value="DUF3500"/>
    <property type="match status" value="1"/>
</dbReference>
<dbReference type="InterPro" id="IPR021889">
    <property type="entry name" value="DUF3500"/>
</dbReference>
<reference evidence="3" key="1">
    <citation type="submission" date="2021-09" db="EMBL/GenBank/DDBJ databases">
        <title>Fulvivirga sp. isolated from coastal sediment.</title>
        <authorList>
            <person name="Yu H."/>
        </authorList>
    </citation>
    <scope>NUCLEOTIDE SEQUENCE</scope>
    <source>
        <strain evidence="3">1062</strain>
    </source>
</reference>
<protein>
    <submittedName>
        <fullName evidence="3">DUF3500 domain-containing protein</fullName>
    </submittedName>
</protein>
<feature type="chain" id="PRO_5041195040" evidence="1">
    <location>
        <begin position="25"/>
        <end position="342"/>
    </location>
</feature>
<accession>A0A9X1KWU2</accession>
<dbReference type="EMBL" id="JAIXNE010000002">
    <property type="protein sequence ID" value="MCA6075116.1"/>
    <property type="molecule type" value="Genomic_DNA"/>
</dbReference>
<dbReference type="EMBL" id="JAIXNE010000004">
    <property type="protein sequence ID" value="MCA6077421.1"/>
    <property type="molecule type" value="Genomic_DNA"/>
</dbReference>
<gene>
    <name evidence="2" type="ORF">LDX50_09555</name>
    <name evidence="3" type="ORF">LDX50_15525</name>
    <name evidence="4" type="ORF">LDX50_21245</name>
</gene>
<evidence type="ECO:0000313" key="2">
    <source>
        <dbReference type="EMBL" id="MCA6075116.1"/>
    </source>
</evidence>
<feature type="signal peptide" evidence="1">
    <location>
        <begin position="1"/>
        <end position="24"/>
    </location>
</feature>
<proteinExistence type="predicted"/>
<evidence type="ECO:0000313" key="5">
    <source>
        <dbReference type="Proteomes" id="UP001139409"/>
    </source>
</evidence>
<evidence type="ECO:0000313" key="4">
    <source>
        <dbReference type="EMBL" id="MCA6077421.1"/>
    </source>
</evidence>
<dbReference type="RefSeq" id="WP_225698222.1">
    <property type="nucleotide sequence ID" value="NZ_JAIXNE010000002.1"/>
</dbReference>
<dbReference type="PANTHER" id="PTHR37489">
    <property type="entry name" value="DUF3500 DOMAIN-CONTAINING PROTEIN"/>
    <property type="match status" value="1"/>
</dbReference>
<dbReference type="Proteomes" id="UP001139409">
    <property type="component" value="Unassembled WGS sequence"/>
</dbReference>
<dbReference type="EMBL" id="JAIXNE010000003">
    <property type="protein sequence ID" value="MCA6076293.1"/>
    <property type="molecule type" value="Genomic_DNA"/>
</dbReference>